<accession>A0A2S4VS23</accession>
<reference evidence="2" key="1">
    <citation type="submission" date="2017-12" db="EMBL/GenBank/DDBJ databases">
        <title>Gene loss provides genomic basis for host adaptation in cereal stripe rust fungi.</title>
        <authorList>
            <person name="Xia C."/>
        </authorList>
    </citation>
    <scope>NUCLEOTIDE SEQUENCE [LARGE SCALE GENOMIC DNA]</scope>
    <source>
        <strain evidence="2">93-210</strain>
    </source>
</reference>
<dbReference type="AlphaFoldDB" id="A0A2S4VS23"/>
<comment type="caution">
    <text evidence="2">The sequence shown here is derived from an EMBL/GenBank/DDBJ whole genome shotgun (WGS) entry which is preliminary data.</text>
</comment>
<feature type="region of interest" description="Disordered" evidence="1">
    <location>
        <begin position="104"/>
        <end position="186"/>
    </location>
</feature>
<name>A0A2S4VS23_9BASI</name>
<dbReference type="VEuPathDB" id="FungiDB:PSTT_04658"/>
<feature type="compositionally biased region" description="Basic and acidic residues" evidence="1">
    <location>
        <begin position="130"/>
        <end position="145"/>
    </location>
</feature>
<evidence type="ECO:0000313" key="3">
    <source>
        <dbReference type="Proteomes" id="UP000239156"/>
    </source>
</evidence>
<sequence length="211" mass="24314">MGPSAKLGEADWAKALEFEISYHYFLQQEYAILTTKAKKKTGKDHVQKSVIIQSRIYFGKSALYYYELTKKPPFYSSLLRNLGDDVRRLEVHTRSVQMVSDGGRWDWERDTEDGSGEASKASRKYRKERQRTPTERDTEDGRGEASDEDETEIGRERGMAMIEDGGNCPRTPPIYITNGSRQRLHPLRREGALRFISEDARLSPEKQDSKE</sequence>
<protein>
    <submittedName>
        <fullName evidence="2">Uncharacterized protein</fullName>
    </submittedName>
</protein>
<evidence type="ECO:0000313" key="2">
    <source>
        <dbReference type="EMBL" id="POW12301.1"/>
    </source>
</evidence>
<evidence type="ECO:0000256" key="1">
    <source>
        <dbReference type="SAM" id="MobiDB-lite"/>
    </source>
</evidence>
<organism evidence="2 3">
    <name type="scientific">Puccinia striiformis</name>
    <dbReference type="NCBI Taxonomy" id="27350"/>
    <lineage>
        <taxon>Eukaryota</taxon>
        <taxon>Fungi</taxon>
        <taxon>Dikarya</taxon>
        <taxon>Basidiomycota</taxon>
        <taxon>Pucciniomycotina</taxon>
        <taxon>Pucciniomycetes</taxon>
        <taxon>Pucciniales</taxon>
        <taxon>Pucciniaceae</taxon>
        <taxon>Puccinia</taxon>
    </lineage>
</organism>
<keyword evidence="3" id="KW-1185">Reference proteome</keyword>
<gene>
    <name evidence="2" type="ORF">PSTT_04658</name>
</gene>
<dbReference type="Proteomes" id="UP000239156">
    <property type="component" value="Unassembled WGS sequence"/>
</dbReference>
<dbReference type="EMBL" id="PKSL01000032">
    <property type="protein sequence ID" value="POW12301.1"/>
    <property type="molecule type" value="Genomic_DNA"/>
</dbReference>
<proteinExistence type="predicted"/>